<dbReference type="EMBL" id="CAMAPC010000003">
    <property type="protein sequence ID" value="CAH9052972.1"/>
    <property type="molecule type" value="Genomic_DNA"/>
</dbReference>
<dbReference type="RefSeq" id="WP_261625940.1">
    <property type="nucleotide sequence ID" value="NZ_CAMAPC010000003.1"/>
</dbReference>
<dbReference type="InterPro" id="IPR036568">
    <property type="entry name" value="GGCT-like_sf"/>
</dbReference>
<name>A0A9W4QTV7_9GAMM</name>
<dbReference type="InterPro" id="IPR009288">
    <property type="entry name" value="AIG2-like_dom"/>
</dbReference>
<dbReference type="Pfam" id="PF06094">
    <property type="entry name" value="GGACT"/>
    <property type="match status" value="1"/>
</dbReference>
<proteinExistence type="predicted"/>
<organism evidence="2 3">
    <name type="scientific">Pseudoalteromonas holothuriae</name>
    <dbReference type="NCBI Taxonomy" id="2963714"/>
    <lineage>
        <taxon>Bacteria</taxon>
        <taxon>Pseudomonadati</taxon>
        <taxon>Pseudomonadota</taxon>
        <taxon>Gammaproteobacteria</taxon>
        <taxon>Alteromonadales</taxon>
        <taxon>Pseudoalteromonadaceae</taxon>
        <taxon>Pseudoalteromonas</taxon>
    </lineage>
</organism>
<gene>
    <name evidence="2" type="ORF">PSECIP111854_01078</name>
</gene>
<evidence type="ECO:0000259" key="1">
    <source>
        <dbReference type="Pfam" id="PF06094"/>
    </source>
</evidence>
<dbReference type="CDD" id="cd06661">
    <property type="entry name" value="GGCT_like"/>
    <property type="match status" value="1"/>
</dbReference>
<dbReference type="SUPFAM" id="SSF110857">
    <property type="entry name" value="Gamma-glutamyl cyclotransferase-like"/>
    <property type="match status" value="1"/>
</dbReference>
<keyword evidence="3" id="KW-1185">Reference proteome</keyword>
<evidence type="ECO:0000313" key="3">
    <source>
        <dbReference type="Proteomes" id="UP001152467"/>
    </source>
</evidence>
<dbReference type="InterPro" id="IPR013024">
    <property type="entry name" value="GGCT-like"/>
</dbReference>
<sequence length="113" mass="12710">MEQLFSYGTLQQIQVQLDSFGRKLEGHKDTLMGYLVNEITITDPAVIASSGKNVHPILVYTGKTYNLVEGTVYSLTDDELTKADDYEVDDYVRVEAKLKSGKRCWIYAASKPL</sequence>
<feature type="domain" description="Gamma-glutamylcyclotransferase AIG2-like" evidence="1">
    <location>
        <begin position="4"/>
        <end position="109"/>
    </location>
</feature>
<reference evidence="2" key="1">
    <citation type="submission" date="2022-07" db="EMBL/GenBank/DDBJ databases">
        <authorList>
            <person name="Criscuolo A."/>
        </authorList>
    </citation>
    <scope>NUCLEOTIDE SEQUENCE</scope>
    <source>
        <strain evidence="2">CIP111854</strain>
    </source>
</reference>
<dbReference type="Proteomes" id="UP001152467">
    <property type="component" value="Unassembled WGS sequence"/>
</dbReference>
<comment type="caution">
    <text evidence="2">The sequence shown here is derived from an EMBL/GenBank/DDBJ whole genome shotgun (WGS) entry which is preliminary data.</text>
</comment>
<dbReference type="AlphaFoldDB" id="A0A9W4QTV7"/>
<evidence type="ECO:0000313" key="2">
    <source>
        <dbReference type="EMBL" id="CAH9052972.1"/>
    </source>
</evidence>
<dbReference type="Gene3D" id="3.10.490.10">
    <property type="entry name" value="Gamma-glutamyl cyclotransferase-like"/>
    <property type="match status" value="1"/>
</dbReference>
<protein>
    <recommendedName>
        <fullName evidence="1">Gamma-glutamylcyclotransferase AIG2-like domain-containing protein</fullName>
    </recommendedName>
</protein>
<accession>A0A9W4QTV7</accession>